<organism evidence="1 2">
    <name type="scientific">Leptospira barantonii</name>
    <dbReference type="NCBI Taxonomy" id="2023184"/>
    <lineage>
        <taxon>Bacteria</taxon>
        <taxon>Pseudomonadati</taxon>
        <taxon>Spirochaetota</taxon>
        <taxon>Spirochaetia</taxon>
        <taxon>Leptospirales</taxon>
        <taxon>Leptospiraceae</taxon>
        <taxon>Leptospira</taxon>
    </lineage>
</organism>
<dbReference type="OrthoDB" id="9802417at2"/>
<proteinExistence type="predicted"/>
<dbReference type="AlphaFoldDB" id="A0A5F2B513"/>
<protein>
    <submittedName>
        <fullName evidence="1">BrnT family toxin</fullName>
    </submittedName>
</protein>
<gene>
    <name evidence="1" type="ORF">EHQ76_11685</name>
</gene>
<evidence type="ECO:0000313" key="1">
    <source>
        <dbReference type="EMBL" id="TGM00588.1"/>
    </source>
</evidence>
<comment type="caution">
    <text evidence="1">The sequence shown here is derived from an EMBL/GenBank/DDBJ whole genome shotgun (WGS) entry which is preliminary data.</text>
</comment>
<dbReference type="Pfam" id="PF04365">
    <property type="entry name" value="BrnT_toxin"/>
    <property type="match status" value="1"/>
</dbReference>
<sequence length="95" mass="11317">MPNGIEWDSAKNEENLRKHGLDFFEAQQAFLDSKRIITFDTTHSSDFEKRYFCFGMIDTLVATVRFTVRNDKIRIFGAGYWRQGKKIYEKENKIR</sequence>
<dbReference type="Proteomes" id="UP000298429">
    <property type="component" value="Unassembled WGS sequence"/>
</dbReference>
<reference evidence="1 2" key="1">
    <citation type="journal article" date="2019" name="PLoS Negl. Trop. Dis.">
        <title>Revisiting the worldwide diversity of Leptospira species in the environment.</title>
        <authorList>
            <person name="Vincent A.T."/>
            <person name="Schiettekatte O."/>
            <person name="Bourhy P."/>
            <person name="Veyrier F.J."/>
            <person name="Picardeau M."/>
        </authorList>
    </citation>
    <scope>NUCLEOTIDE SEQUENCE [LARGE SCALE GENOMIC DNA]</scope>
    <source>
        <strain evidence="1 2">201702444</strain>
    </source>
</reference>
<dbReference type="InterPro" id="IPR007460">
    <property type="entry name" value="BrnT_toxin"/>
</dbReference>
<accession>A0A5F2B513</accession>
<name>A0A5F2B513_9LEPT</name>
<dbReference type="InterPro" id="IPR038573">
    <property type="entry name" value="BrnT_sf"/>
</dbReference>
<dbReference type="Gene3D" id="3.10.450.530">
    <property type="entry name" value="Ribonuclease toxin, BrnT, of type II toxin-antitoxin system"/>
    <property type="match status" value="1"/>
</dbReference>
<evidence type="ECO:0000313" key="2">
    <source>
        <dbReference type="Proteomes" id="UP000298429"/>
    </source>
</evidence>
<dbReference type="EMBL" id="RQGN01000056">
    <property type="protein sequence ID" value="TGM00588.1"/>
    <property type="molecule type" value="Genomic_DNA"/>
</dbReference>